<keyword evidence="9 13" id="KW-0694">RNA-binding</keyword>
<dbReference type="SUPFAM" id="SSF48013">
    <property type="entry name" value="NusB-like"/>
    <property type="match status" value="1"/>
</dbReference>
<organism evidence="15 16">
    <name type="scientific">Gemelliphila palaticanis</name>
    <dbReference type="NCBI Taxonomy" id="81950"/>
    <lineage>
        <taxon>Bacteria</taxon>
        <taxon>Bacillati</taxon>
        <taxon>Bacillota</taxon>
        <taxon>Bacilli</taxon>
        <taxon>Bacillales</taxon>
        <taxon>Gemellaceae</taxon>
        <taxon>Gemelliphila</taxon>
    </lineage>
</organism>
<dbReference type="PRINTS" id="PR02008">
    <property type="entry name" value="RCMTFAMILY"/>
</dbReference>
<proteinExistence type="inferred from homology"/>
<dbReference type="GO" id="GO:0008168">
    <property type="term" value="F:methyltransferase activity"/>
    <property type="evidence" value="ECO:0007669"/>
    <property type="project" value="UniProtKB-KW"/>
</dbReference>
<dbReference type="PROSITE" id="PS51686">
    <property type="entry name" value="SAM_MT_RSMB_NOP"/>
    <property type="match status" value="1"/>
</dbReference>
<dbReference type="Proteomes" id="UP000531840">
    <property type="component" value="Unassembled WGS sequence"/>
</dbReference>
<evidence type="ECO:0000256" key="8">
    <source>
        <dbReference type="ARBA" id="ARBA00022691"/>
    </source>
</evidence>
<comment type="caution">
    <text evidence="15">The sequence shown here is derived from an EMBL/GenBank/DDBJ whole genome shotgun (WGS) entry which is preliminary data.</text>
</comment>
<feature type="binding site" evidence="13">
    <location>
        <position position="325"/>
    </location>
    <ligand>
        <name>S-adenosyl-L-methionine</name>
        <dbReference type="ChEBI" id="CHEBI:59789"/>
    </ligand>
</feature>
<dbReference type="EC" id="2.1.1.176" evidence="3"/>
<evidence type="ECO:0000256" key="2">
    <source>
        <dbReference type="ARBA" id="ARBA00004496"/>
    </source>
</evidence>
<dbReference type="InterPro" id="IPR006027">
    <property type="entry name" value="NusB_RsmB_TIM44"/>
</dbReference>
<comment type="subcellular location">
    <subcellularLocation>
        <location evidence="2">Cytoplasm</location>
    </subcellularLocation>
</comment>
<gene>
    <name evidence="15" type="primary">rsmB</name>
    <name evidence="15" type="ORF">HZY85_05590</name>
</gene>
<evidence type="ECO:0000313" key="15">
    <source>
        <dbReference type="EMBL" id="NYS47663.1"/>
    </source>
</evidence>
<dbReference type="InterPro" id="IPR035926">
    <property type="entry name" value="NusB-like_sf"/>
</dbReference>
<evidence type="ECO:0000313" key="16">
    <source>
        <dbReference type="Proteomes" id="UP000531840"/>
    </source>
</evidence>
<evidence type="ECO:0000256" key="5">
    <source>
        <dbReference type="ARBA" id="ARBA00022552"/>
    </source>
</evidence>
<dbReference type="PANTHER" id="PTHR22807">
    <property type="entry name" value="NOP2 YEAST -RELATED NOL1/NOP2/FMU SUN DOMAIN-CONTAINING"/>
    <property type="match status" value="1"/>
</dbReference>
<keyword evidence="4" id="KW-0963">Cytoplasm</keyword>
<evidence type="ECO:0000256" key="11">
    <source>
        <dbReference type="ARBA" id="ARBA00031088"/>
    </source>
</evidence>
<dbReference type="GO" id="GO:0032259">
    <property type="term" value="P:methylation"/>
    <property type="evidence" value="ECO:0007669"/>
    <property type="project" value="UniProtKB-KW"/>
</dbReference>
<keyword evidence="16" id="KW-1185">Reference proteome</keyword>
<dbReference type="Gene3D" id="1.10.940.10">
    <property type="entry name" value="NusB-like"/>
    <property type="match status" value="1"/>
</dbReference>
<sequence length="440" mass="50161">MNNNPRELAFLSINEILIDDAYSNITINKVFSKNKDLSHLDKKYITELVYGTVKNKIYLEYIVKQYVKSRIKPKIKNLLSMSLYQIINMDKTPNFATVNEAVNIAKKNGGPNAAKFVNGVLRNIIRTFDSSNLEYKNSIEKFCIENSCPIELFNILKKQYGEDKAKTIVLSFLNKSENSIRVNTLKNNKSDLVKKLKLTTSVKESNICEDCLLVDKIDFSSDLFLNGHFIVQDEASALVACSIGGPLDKHYNILDVCAAPGGKSLHIASKYFNSNVVSCDKYIHKLDLITKNAKRLSINNIDIKNQDATIFNEKFENKFDIVVCDVPCSGLGVIKNKPEIKYKITNSQIEDLSKLQYKILTNSIRYLKKDGILIYSTCTIDKRENEENINKFLEEHKNFSLEKINTNTIVSQDRDGIFNIMPDEYNCDGFFIAKLIKKEN</sequence>
<feature type="active site" description="Nucleophile" evidence="13">
    <location>
        <position position="378"/>
    </location>
</feature>
<evidence type="ECO:0000256" key="12">
    <source>
        <dbReference type="ARBA" id="ARBA00047283"/>
    </source>
</evidence>
<evidence type="ECO:0000256" key="9">
    <source>
        <dbReference type="ARBA" id="ARBA00022884"/>
    </source>
</evidence>
<dbReference type="InterPro" id="IPR004573">
    <property type="entry name" value="rRNA_ssu_MeTfrase_B"/>
</dbReference>
<name>A0ABX2SZ88_9BACL</name>
<dbReference type="NCBIfam" id="TIGR00563">
    <property type="entry name" value="rsmB"/>
    <property type="match status" value="1"/>
</dbReference>
<keyword evidence="7 13" id="KW-0808">Transferase</keyword>
<keyword evidence="5" id="KW-0698">rRNA processing</keyword>
<dbReference type="RefSeq" id="WP_179941451.1">
    <property type="nucleotide sequence ID" value="NZ_JACBYF010000010.1"/>
</dbReference>
<dbReference type="Pfam" id="PF01189">
    <property type="entry name" value="Methyltr_RsmB-F"/>
    <property type="match status" value="1"/>
</dbReference>
<dbReference type="NCBIfam" id="NF011494">
    <property type="entry name" value="PRK14902.1"/>
    <property type="match status" value="1"/>
</dbReference>
<dbReference type="Pfam" id="PF01029">
    <property type="entry name" value="NusB"/>
    <property type="match status" value="1"/>
</dbReference>
<dbReference type="Gene3D" id="3.40.50.150">
    <property type="entry name" value="Vaccinia Virus protein VP39"/>
    <property type="match status" value="1"/>
</dbReference>
<reference evidence="15 16" key="1">
    <citation type="submission" date="2020-07" db="EMBL/GenBank/DDBJ databases">
        <title>MOT database genomes.</title>
        <authorList>
            <person name="Joseph S."/>
            <person name="Aduse-Opoku J."/>
            <person name="Hashim A."/>
            <person name="Wade W."/>
            <person name="Curtis M."/>
        </authorList>
    </citation>
    <scope>NUCLEOTIDE SEQUENCE [LARGE SCALE GENOMIC DNA]</scope>
    <source>
        <strain evidence="15 16">CIP 106318</strain>
    </source>
</reference>
<evidence type="ECO:0000256" key="3">
    <source>
        <dbReference type="ARBA" id="ARBA00012140"/>
    </source>
</evidence>
<feature type="domain" description="SAM-dependent MTase RsmB/NOP-type" evidence="14">
    <location>
        <begin position="156"/>
        <end position="438"/>
    </location>
</feature>
<dbReference type="InterPro" id="IPR029063">
    <property type="entry name" value="SAM-dependent_MTases_sf"/>
</dbReference>
<protein>
    <recommendedName>
        <fullName evidence="3">16S rRNA (cytosine(967)-C(5))-methyltransferase</fullName>
        <ecNumber evidence="3">2.1.1.176</ecNumber>
    </recommendedName>
    <alternativeName>
        <fullName evidence="10">16S rRNA m5C967 methyltransferase</fullName>
    </alternativeName>
    <alternativeName>
        <fullName evidence="11">rRNA (cytosine-C(5)-)-methyltransferase RsmB</fullName>
    </alternativeName>
</protein>
<evidence type="ECO:0000256" key="7">
    <source>
        <dbReference type="ARBA" id="ARBA00022679"/>
    </source>
</evidence>
<dbReference type="InterPro" id="IPR001678">
    <property type="entry name" value="MeTrfase_RsmB-F_NOP2_dom"/>
</dbReference>
<evidence type="ECO:0000256" key="13">
    <source>
        <dbReference type="PROSITE-ProRule" id="PRU01023"/>
    </source>
</evidence>
<comment type="function">
    <text evidence="1">Specifically methylates the cytosine at position 967 (m5C967) of 16S rRNA.</text>
</comment>
<keyword evidence="8 13" id="KW-0949">S-adenosyl-L-methionine</keyword>
<evidence type="ECO:0000256" key="10">
    <source>
        <dbReference type="ARBA" id="ARBA00030399"/>
    </source>
</evidence>
<evidence type="ECO:0000259" key="14">
    <source>
        <dbReference type="PROSITE" id="PS51686"/>
    </source>
</evidence>
<evidence type="ECO:0000256" key="1">
    <source>
        <dbReference type="ARBA" id="ARBA00002724"/>
    </source>
</evidence>
<feature type="binding site" evidence="13">
    <location>
        <position position="307"/>
    </location>
    <ligand>
        <name>S-adenosyl-L-methionine</name>
        <dbReference type="ChEBI" id="CHEBI:59789"/>
    </ligand>
</feature>
<accession>A0ABX2SZ88</accession>
<dbReference type="CDD" id="cd02440">
    <property type="entry name" value="AdoMet_MTases"/>
    <property type="match status" value="1"/>
</dbReference>
<evidence type="ECO:0000256" key="4">
    <source>
        <dbReference type="ARBA" id="ARBA00022490"/>
    </source>
</evidence>
<comment type="catalytic activity">
    <reaction evidence="12">
        <text>cytidine(967) in 16S rRNA + S-adenosyl-L-methionine = 5-methylcytidine(967) in 16S rRNA + S-adenosyl-L-homocysteine + H(+)</text>
        <dbReference type="Rhea" id="RHEA:42748"/>
        <dbReference type="Rhea" id="RHEA-COMP:10219"/>
        <dbReference type="Rhea" id="RHEA-COMP:10220"/>
        <dbReference type="ChEBI" id="CHEBI:15378"/>
        <dbReference type="ChEBI" id="CHEBI:57856"/>
        <dbReference type="ChEBI" id="CHEBI:59789"/>
        <dbReference type="ChEBI" id="CHEBI:74483"/>
        <dbReference type="ChEBI" id="CHEBI:82748"/>
        <dbReference type="EC" id="2.1.1.176"/>
    </reaction>
</comment>
<keyword evidence="6 13" id="KW-0489">Methyltransferase</keyword>
<dbReference type="SUPFAM" id="SSF53335">
    <property type="entry name" value="S-adenosyl-L-methionine-dependent methyltransferases"/>
    <property type="match status" value="1"/>
</dbReference>
<dbReference type="PANTHER" id="PTHR22807:SF53">
    <property type="entry name" value="RIBOSOMAL RNA SMALL SUBUNIT METHYLTRANSFERASE B-RELATED"/>
    <property type="match status" value="1"/>
</dbReference>
<feature type="binding site" evidence="13">
    <location>
        <position position="280"/>
    </location>
    <ligand>
        <name>S-adenosyl-L-methionine</name>
        <dbReference type="ChEBI" id="CHEBI:59789"/>
    </ligand>
</feature>
<evidence type="ECO:0000256" key="6">
    <source>
        <dbReference type="ARBA" id="ARBA00022603"/>
    </source>
</evidence>
<dbReference type="Gene3D" id="3.30.70.1170">
    <property type="entry name" value="Sun protein, domain 3"/>
    <property type="match status" value="1"/>
</dbReference>
<dbReference type="EMBL" id="JACBYF010000010">
    <property type="protein sequence ID" value="NYS47663.1"/>
    <property type="molecule type" value="Genomic_DNA"/>
</dbReference>
<dbReference type="InterPro" id="IPR049560">
    <property type="entry name" value="MeTrfase_RsmB-F_NOP2_cat"/>
</dbReference>
<dbReference type="InterPro" id="IPR023267">
    <property type="entry name" value="RCMT"/>
</dbReference>
<feature type="binding site" evidence="13">
    <location>
        <begin position="257"/>
        <end position="263"/>
    </location>
    <ligand>
        <name>S-adenosyl-L-methionine</name>
        <dbReference type="ChEBI" id="CHEBI:59789"/>
    </ligand>
</feature>
<comment type="similarity">
    <text evidence="13">Belongs to the class I-like SAM-binding methyltransferase superfamily. RsmB/NOP family.</text>
</comment>